<reference evidence="5" key="1">
    <citation type="submission" date="2016-09" db="EMBL/GenBank/DDBJ databases">
        <title>Comparative genomics of the Campylobacter concisus group.</title>
        <authorList>
            <person name="Miller W.G."/>
            <person name="Yee E."/>
            <person name="Chapman M.H."/>
            <person name="Huynh S."/>
            <person name="Bono J.L."/>
            <person name="On S.L.W."/>
            <person name="StLeger J."/>
            <person name="Foster G."/>
            <person name="Parker C.T."/>
        </authorList>
    </citation>
    <scope>NUCLEOTIDE SEQUENCE [LARGE SCALE GENOMIC DNA]</scope>
    <source>
        <strain evidence="5">RM18021</strain>
    </source>
</reference>
<dbReference type="PANTHER" id="PTHR35176">
    <property type="entry name" value="HEME OXYGENASE HI_0854-RELATED"/>
    <property type="match status" value="1"/>
</dbReference>
<evidence type="ECO:0000313" key="5">
    <source>
        <dbReference type="Proteomes" id="UP000190868"/>
    </source>
</evidence>
<dbReference type="Pfam" id="PF10615">
    <property type="entry name" value="DUF2470"/>
    <property type="match status" value="1"/>
</dbReference>
<organism evidence="4 5">
    <name type="scientific">Campylobacter pinnipediorum subsp. caledonicus</name>
    <dbReference type="NCBI Taxonomy" id="1874362"/>
    <lineage>
        <taxon>Bacteria</taxon>
        <taxon>Pseudomonadati</taxon>
        <taxon>Campylobacterota</taxon>
        <taxon>Epsilonproteobacteria</taxon>
        <taxon>Campylobacterales</taxon>
        <taxon>Campylobacteraceae</taxon>
        <taxon>Campylobacter</taxon>
    </lineage>
</organism>
<accession>A0A1S6U5W2</accession>
<dbReference type="SUPFAM" id="SSF50475">
    <property type="entry name" value="FMN-binding split barrel"/>
    <property type="match status" value="2"/>
</dbReference>
<feature type="domain" description="DUF2470" evidence="3">
    <location>
        <begin position="2"/>
        <end position="74"/>
    </location>
</feature>
<evidence type="ECO:0000259" key="2">
    <source>
        <dbReference type="Pfam" id="PF01243"/>
    </source>
</evidence>
<dbReference type="GO" id="GO:0005829">
    <property type="term" value="C:cytosol"/>
    <property type="evidence" value="ECO:0007669"/>
    <property type="project" value="TreeGrafter"/>
</dbReference>
<evidence type="ECO:0000259" key="3">
    <source>
        <dbReference type="Pfam" id="PF10615"/>
    </source>
</evidence>
<dbReference type="EMBL" id="CP017258">
    <property type="protein sequence ID" value="AQW87060.1"/>
    <property type="molecule type" value="Genomic_DNA"/>
</dbReference>
<dbReference type="GO" id="GO:0016627">
    <property type="term" value="F:oxidoreductase activity, acting on the CH-CH group of donors"/>
    <property type="evidence" value="ECO:0007669"/>
    <property type="project" value="TreeGrafter"/>
</dbReference>
<dbReference type="Gene3D" id="2.30.110.10">
    <property type="entry name" value="Electron Transport, Fmn-binding Protein, Chain A"/>
    <property type="match status" value="1"/>
</dbReference>
<dbReference type="InterPro" id="IPR037119">
    <property type="entry name" value="Haem_oxidase_HugZ-like_sf"/>
</dbReference>
<dbReference type="Proteomes" id="UP000190868">
    <property type="component" value="Chromosome"/>
</dbReference>
<dbReference type="NCBIfam" id="TIGR04109">
    <property type="entry name" value="heme_ox_HugZ"/>
    <property type="match status" value="1"/>
</dbReference>
<evidence type="ECO:0000313" key="4">
    <source>
        <dbReference type="EMBL" id="AQW87060.1"/>
    </source>
</evidence>
<gene>
    <name evidence="4" type="primary">chuZ</name>
    <name evidence="4" type="ORF">CPIN18021_0208</name>
</gene>
<dbReference type="Pfam" id="PF01243">
    <property type="entry name" value="PNPOx_N"/>
    <property type="match status" value="1"/>
</dbReference>
<dbReference type="InterPro" id="IPR011576">
    <property type="entry name" value="Pyridox_Oxase_N"/>
</dbReference>
<dbReference type="InterPro" id="IPR026324">
    <property type="entry name" value="Haem_oxygenase_HugZ"/>
</dbReference>
<dbReference type="AlphaFoldDB" id="A0A1S6U5W2"/>
<evidence type="ECO:0000256" key="1">
    <source>
        <dbReference type="ARBA" id="ARBA00023002"/>
    </source>
</evidence>
<dbReference type="PANTHER" id="PTHR35176:SF6">
    <property type="entry name" value="HEME OXYGENASE HI_0854-RELATED"/>
    <property type="match status" value="1"/>
</dbReference>
<dbReference type="InterPro" id="IPR019595">
    <property type="entry name" value="DUF2470"/>
</dbReference>
<dbReference type="GO" id="GO:0070967">
    <property type="term" value="F:coenzyme F420 binding"/>
    <property type="evidence" value="ECO:0007669"/>
    <property type="project" value="TreeGrafter"/>
</dbReference>
<proteinExistence type="predicted"/>
<name>A0A1S6U5W2_9BACT</name>
<feature type="domain" description="Pyridoxamine 5'-phosphate oxidase N-terminal" evidence="2">
    <location>
        <begin position="88"/>
        <end position="219"/>
    </location>
</feature>
<dbReference type="InterPro" id="IPR052019">
    <property type="entry name" value="F420H2_bilvrd_red/Heme_oxyg"/>
</dbReference>
<dbReference type="InterPro" id="IPR012349">
    <property type="entry name" value="Split_barrel_FMN-bd"/>
</dbReference>
<dbReference type="RefSeq" id="WP_078424194.1">
    <property type="nucleotide sequence ID" value="NZ_CP017258.1"/>
</dbReference>
<keyword evidence="1" id="KW-0560">Oxidoreductase</keyword>
<protein>
    <submittedName>
        <fullName evidence="4">Iron-responsive cellular heme oxygenase</fullName>
    </submittedName>
</protein>
<dbReference type="Gene3D" id="3.20.180.10">
    <property type="entry name" value="PNP-oxidase-like"/>
    <property type="match status" value="1"/>
</dbReference>
<keyword evidence="5" id="KW-1185">Reference proteome</keyword>
<sequence>MKQRAIDHMNRDHVEVLISVYKKFGNANADTTNIKMTDMNENGIEITCNDDVIFVPFITKVEDHDGYKDAIIELYASVKEDSSTSKVQKNMVEFMDSFKTLVISSIKDGQPVSSYSPFVKEDDAFYICISSVAKHYHAIKQNPNNISVFFIQDEKEAKSLFARVRVSLNVVAEFVDDAKRADIMDKFEKLNPNESALSFIKTMKDFYVVKLTPKTGRYVKGFGAAYDIEGLKIANEERVNNPHIKQH</sequence>